<reference evidence="1" key="1">
    <citation type="submission" date="2019-10" db="EMBL/GenBank/DDBJ databases">
        <title>Lactobacillus agilis SY212 Whole Genome Sequencing Project.</title>
        <authorList>
            <person name="Suzuki S."/>
            <person name="Endo A."/>
            <person name="Maeno S."/>
            <person name="Shiwa Y."/>
            <person name="Matsutani M."/>
            <person name="Kajikawa A."/>
        </authorList>
    </citation>
    <scope>NUCLEOTIDE SEQUENCE</scope>
    <source>
        <strain evidence="1">SY212</strain>
    </source>
</reference>
<dbReference type="EMBL" id="BLAM01000179">
    <property type="protein sequence ID" value="GET06776.1"/>
    <property type="molecule type" value="Genomic_DNA"/>
</dbReference>
<dbReference type="Pfam" id="PF19952">
    <property type="entry name" value="DUF6414"/>
    <property type="match status" value="1"/>
</dbReference>
<name>A0A6F9XNE7_9LACO</name>
<protein>
    <submittedName>
        <fullName evidence="1">Uncharacterized protein</fullName>
    </submittedName>
</protein>
<sequence>MGKGNRNRDKRKTEKNYPIKEIIYTDEIQLNSLLAQLDEGLMTALELTNQALSGKGKTATTSGDLGINGGIGILNGNSSLSGTKSSSETEHNMSQQVVKTIYNDYAINVLEERLGTKLKRLSVALEGNLVKYTAPFKLFNPQAMENMMDNFKGIMPYLDLSNELEELEEFDSGIELLSFATKLTSGDCIFSFGDGKAIAIAPIDNFRRTIGQLQAIQASKSKLTILGLVETIVNDDLLSFDNNSSTNNYSGTDSDSVDTKFLAEFINTFAPKINFLILFLLGFIKPGAKIIHPIAIYFE</sequence>
<accession>A0A6F9XNE7</accession>
<dbReference type="RefSeq" id="WP_172585045.1">
    <property type="nucleotide sequence ID" value="NZ_BLAM01000179.1"/>
</dbReference>
<dbReference type="InterPro" id="IPR045633">
    <property type="entry name" value="DUF6414"/>
</dbReference>
<evidence type="ECO:0000313" key="1">
    <source>
        <dbReference type="EMBL" id="GET06776.1"/>
    </source>
</evidence>
<dbReference type="Proteomes" id="UP000494265">
    <property type="component" value="Unassembled WGS sequence"/>
</dbReference>
<comment type="caution">
    <text evidence="1">The sequence shown here is derived from an EMBL/GenBank/DDBJ whole genome shotgun (WGS) entry which is preliminary data.</text>
</comment>
<organism evidence="1">
    <name type="scientific">Ligilactobacillus agilis</name>
    <dbReference type="NCBI Taxonomy" id="1601"/>
    <lineage>
        <taxon>Bacteria</taxon>
        <taxon>Bacillati</taxon>
        <taxon>Bacillota</taxon>
        <taxon>Bacilli</taxon>
        <taxon>Lactobacillales</taxon>
        <taxon>Lactobacillaceae</taxon>
        <taxon>Ligilactobacillus</taxon>
    </lineage>
</organism>
<dbReference type="AlphaFoldDB" id="A0A6F9XNE7"/>
<proteinExistence type="predicted"/>
<gene>
    <name evidence="1" type="ORF">SY212_18060</name>
</gene>